<name>A0ABU7IW91_9FLAO</name>
<protein>
    <submittedName>
        <fullName evidence="2">Glycosyltransferase</fullName>
        <ecNumber evidence="2">2.4.-.-</ecNumber>
    </submittedName>
</protein>
<sequence length="417" mass="47782">MRYLLVYEHLDRGGIETLIVRMGNWLVNNDHEVLLYVEKDGDMSALLDSRVQLVIPKNKYSIIFNPKQVLALVGNPQIDCVYTFGPKSCLIGGILYSKLENRENINFFSGIYHSREFNTGGDINSKGRLYLNYFKNYLKKGTRVFMSKETVEGIESTAQKTFNDPIIWPLAINLPEKSYNGKPKSLKIVSIGRYVPFKSYNLYMFEVVKELIGKGLDVTWEVYGHGGLKDRMLALAAQKEYEGSIKVHGGIAYDKIPEVLKDTFVFHGMGTALLEAGSYGVPCIPAIAYNDKPNSYGYLYDIPYYTCGDHLGYDPGQPIVGLIEKLYHLNENDFNEHRQKTKEYVAEYGMDALMAKFITFTERTDIGIKIKEYPKHLAYLYVLLNSYYNFRKKMAIRSRFKHFKNLFSKQSKGLSNS</sequence>
<dbReference type="InterPro" id="IPR001296">
    <property type="entry name" value="Glyco_trans_1"/>
</dbReference>
<dbReference type="Gene3D" id="3.40.50.2000">
    <property type="entry name" value="Glycogen Phosphorylase B"/>
    <property type="match status" value="2"/>
</dbReference>
<dbReference type="SUPFAM" id="SSF53756">
    <property type="entry name" value="UDP-Glycosyltransferase/glycogen phosphorylase"/>
    <property type="match status" value="1"/>
</dbReference>
<dbReference type="Proteomes" id="UP001356308">
    <property type="component" value="Unassembled WGS sequence"/>
</dbReference>
<keyword evidence="2" id="KW-0808">Transferase</keyword>
<feature type="domain" description="Glycosyl transferase family 1" evidence="1">
    <location>
        <begin position="182"/>
        <end position="284"/>
    </location>
</feature>
<evidence type="ECO:0000313" key="2">
    <source>
        <dbReference type="EMBL" id="MEE1977159.1"/>
    </source>
</evidence>
<proteinExistence type="predicted"/>
<keyword evidence="2" id="KW-0328">Glycosyltransferase</keyword>
<evidence type="ECO:0000259" key="1">
    <source>
        <dbReference type="Pfam" id="PF00534"/>
    </source>
</evidence>
<dbReference type="EC" id="2.4.-.-" evidence="2"/>
<reference evidence="2 3" key="1">
    <citation type="submission" date="2024-01" db="EMBL/GenBank/DDBJ databases">
        <title>Maribacter spp. originated from different algae showed divergent polysaccharides utilization ability.</title>
        <authorList>
            <person name="Wang H."/>
            <person name="Wu Y."/>
        </authorList>
    </citation>
    <scope>NUCLEOTIDE SEQUENCE [LARGE SCALE GENOMIC DNA]</scope>
    <source>
        <strain evidence="2 3">PR1</strain>
    </source>
</reference>
<dbReference type="EMBL" id="JAZDDG010000006">
    <property type="protein sequence ID" value="MEE1977159.1"/>
    <property type="molecule type" value="Genomic_DNA"/>
</dbReference>
<dbReference type="RefSeq" id="WP_272651849.1">
    <property type="nucleotide sequence ID" value="NZ_JAZDDG010000006.1"/>
</dbReference>
<accession>A0ABU7IW91</accession>
<dbReference type="Pfam" id="PF00534">
    <property type="entry name" value="Glycos_transf_1"/>
    <property type="match status" value="1"/>
</dbReference>
<keyword evidence="3" id="KW-1185">Reference proteome</keyword>
<dbReference type="GO" id="GO:0016757">
    <property type="term" value="F:glycosyltransferase activity"/>
    <property type="evidence" value="ECO:0007669"/>
    <property type="project" value="UniProtKB-KW"/>
</dbReference>
<gene>
    <name evidence="2" type="ORF">V1I91_13815</name>
</gene>
<evidence type="ECO:0000313" key="3">
    <source>
        <dbReference type="Proteomes" id="UP001356308"/>
    </source>
</evidence>
<organism evidence="2 3">
    <name type="scientific">Maribacter cobaltidurans</name>
    <dbReference type="NCBI Taxonomy" id="1178778"/>
    <lineage>
        <taxon>Bacteria</taxon>
        <taxon>Pseudomonadati</taxon>
        <taxon>Bacteroidota</taxon>
        <taxon>Flavobacteriia</taxon>
        <taxon>Flavobacteriales</taxon>
        <taxon>Flavobacteriaceae</taxon>
        <taxon>Maribacter</taxon>
    </lineage>
</organism>
<comment type="caution">
    <text evidence="2">The sequence shown here is derived from an EMBL/GenBank/DDBJ whole genome shotgun (WGS) entry which is preliminary data.</text>
</comment>